<evidence type="ECO:0000259" key="2">
    <source>
        <dbReference type="PROSITE" id="PS50105"/>
    </source>
</evidence>
<dbReference type="Pfam" id="PF00536">
    <property type="entry name" value="SAM_1"/>
    <property type="match status" value="1"/>
</dbReference>
<accession>A0A1I7WE62</accession>
<organism evidence="3 4">
    <name type="scientific">Heterorhabditis bacteriophora</name>
    <name type="common">Entomopathogenic nematode worm</name>
    <dbReference type="NCBI Taxonomy" id="37862"/>
    <lineage>
        <taxon>Eukaryota</taxon>
        <taxon>Metazoa</taxon>
        <taxon>Ecdysozoa</taxon>
        <taxon>Nematoda</taxon>
        <taxon>Chromadorea</taxon>
        <taxon>Rhabditida</taxon>
        <taxon>Rhabditina</taxon>
        <taxon>Rhabditomorpha</taxon>
        <taxon>Strongyloidea</taxon>
        <taxon>Heterorhabditidae</taxon>
        <taxon>Heterorhabditis</taxon>
    </lineage>
</organism>
<dbReference type="SMART" id="SM00454">
    <property type="entry name" value="SAM"/>
    <property type="match status" value="1"/>
</dbReference>
<feature type="compositionally biased region" description="Basic and acidic residues" evidence="1">
    <location>
        <begin position="588"/>
        <end position="604"/>
    </location>
</feature>
<feature type="compositionally biased region" description="Basic residues" evidence="1">
    <location>
        <begin position="504"/>
        <end position="517"/>
    </location>
</feature>
<feature type="region of interest" description="Disordered" evidence="1">
    <location>
        <begin position="588"/>
        <end position="629"/>
    </location>
</feature>
<feature type="region of interest" description="Disordered" evidence="1">
    <location>
        <begin position="427"/>
        <end position="549"/>
    </location>
</feature>
<proteinExistence type="predicted"/>
<dbReference type="WBParaSite" id="Hba_03201">
    <property type="protein sequence ID" value="Hba_03201"/>
    <property type="gene ID" value="Hba_03201"/>
</dbReference>
<dbReference type="Pfam" id="PF17905">
    <property type="entry name" value="KH_GLD-3_4th"/>
    <property type="match status" value="2"/>
</dbReference>
<evidence type="ECO:0000313" key="3">
    <source>
        <dbReference type="Proteomes" id="UP000095283"/>
    </source>
</evidence>
<evidence type="ECO:0000313" key="4">
    <source>
        <dbReference type="WBParaSite" id="Hba_03201"/>
    </source>
</evidence>
<evidence type="ECO:0000256" key="1">
    <source>
        <dbReference type="SAM" id="MobiDB-lite"/>
    </source>
</evidence>
<feature type="compositionally biased region" description="Polar residues" evidence="1">
    <location>
        <begin position="526"/>
        <end position="540"/>
    </location>
</feature>
<sequence>MNERESEGSGSAPTRRPTLVAMVPQHLPVLISNYRGPEMTPFVQRILEQPEFFYHVGQQSAKVPVDTERVTLTMEINHNDFEEIFTKKGLWRHSESCAGIMKDTNTIIQFPDRDEQNLDLIHQAPVIRITGRVGDEEVILQACELLRHLLFEPEIAEKVTFSSHLEVPTSQRAQLVGVPDGTQLLAISHHTKALLHFPANSDESSPTLFFYITGKPGAVLQARRFMQVEAYFDLNTLIPFFSEGLQPMQLCFHAGNSDLRAPIEKDARIIQFYDKPSRVSVRVVPSDLESVNQLPGDEMRVGNIVWFTVCLIDIMSNELLRNIILFSLFQHFISLRTSEYNVGALYAVMRRILKYGEKMPILKPTDYAEINPLIPELSKYATEVDVRCRLEPQPLELPPISCSTEITSSSAHISSKPQKENIRPISQDQNIDGNQTPIPSDFAPDSSTDTSSHGFGRHIKTPDYFSRAPTPPNDRRCRSPPQEKDSRAHFHNEREYYNRERSSYHYRHHQSGVRSRHSSGERRPHSQITRSRYGISNGQKHQLALRPRNSNEIVVDEQERYIHETSNNTLADHRLPLPSVLDYVDRRKYPAGDRFGPNDRRNGDSHSNGRPPRAEEYGTYGGHTGKTVLPQRNRSASRIIEKVELQRRSPVKDISLESDSGSSYADMARRMDVMDLIMLASEDPQSVERNREMKEEADESRHRTYAEILEGKRQKEEQTDEPTETFPMVLHILMEKPLFRLSTSPNTSHLFYSSACVSSTMGSVHPAEPVSDQDTARYLLKNSKFDVSDVLALLNCQKYVAAFRAANIDMNTFCHLQDDDLLRLGVVSDQARKDILSAAYHTVIPAW</sequence>
<dbReference type="SUPFAM" id="SSF47769">
    <property type="entry name" value="SAM/Pointed domain"/>
    <property type="match status" value="1"/>
</dbReference>
<keyword evidence="3" id="KW-1185">Reference proteome</keyword>
<dbReference type="InterPro" id="IPR013761">
    <property type="entry name" value="SAM/pointed_sf"/>
</dbReference>
<dbReference type="PROSITE" id="PS50105">
    <property type="entry name" value="SAM_DOMAIN"/>
    <property type="match status" value="1"/>
</dbReference>
<dbReference type="Gene3D" id="1.10.150.50">
    <property type="entry name" value="Transcription Factor, Ets-1"/>
    <property type="match status" value="1"/>
</dbReference>
<dbReference type="CDD" id="cd09487">
    <property type="entry name" value="SAM_superfamily"/>
    <property type="match status" value="1"/>
</dbReference>
<dbReference type="Pfam" id="PF22801">
    <property type="entry name" value="KH_GLD-3_1st"/>
    <property type="match status" value="1"/>
</dbReference>
<dbReference type="InterPro" id="IPR001660">
    <property type="entry name" value="SAM"/>
</dbReference>
<dbReference type="Proteomes" id="UP000095283">
    <property type="component" value="Unplaced"/>
</dbReference>
<dbReference type="InterPro" id="IPR041194">
    <property type="entry name" value="GLD-3-like_KH5"/>
</dbReference>
<dbReference type="AlphaFoldDB" id="A0A1I7WE62"/>
<feature type="compositionally biased region" description="Basic and acidic residues" evidence="1">
    <location>
        <begin position="473"/>
        <end position="503"/>
    </location>
</feature>
<protein>
    <submittedName>
        <fullName evidence="4">SAM domain-containing protein</fullName>
    </submittedName>
</protein>
<dbReference type="Gene3D" id="3.30.310.270">
    <property type="match status" value="3"/>
</dbReference>
<feature type="compositionally biased region" description="Polar residues" evidence="1">
    <location>
        <begin position="427"/>
        <end position="438"/>
    </location>
</feature>
<reference evidence="4" key="1">
    <citation type="submission" date="2016-11" db="UniProtKB">
        <authorList>
            <consortium name="WormBaseParasite"/>
        </authorList>
    </citation>
    <scope>IDENTIFICATION</scope>
</reference>
<name>A0A1I7WE62_HETBA</name>
<feature type="domain" description="SAM" evidence="2">
    <location>
        <begin position="786"/>
        <end position="838"/>
    </location>
</feature>